<dbReference type="RefSeq" id="WP_348949455.1">
    <property type="nucleotide sequence ID" value="NZ_JBDZYD010000003.1"/>
</dbReference>
<dbReference type="Proteomes" id="UP001440984">
    <property type="component" value="Unassembled WGS sequence"/>
</dbReference>
<organism evidence="8 9">
    <name type="scientific">Amycolatopsis melonis</name>
    <dbReference type="NCBI Taxonomy" id="3156488"/>
    <lineage>
        <taxon>Bacteria</taxon>
        <taxon>Bacillati</taxon>
        <taxon>Actinomycetota</taxon>
        <taxon>Actinomycetes</taxon>
        <taxon>Pseudonocardiales</taxon>
        <taxon>Pseudonocardiaceae</taxon>
        <taxon>Amycolatopsis</taxon>
    </lineage>
</organism>
<evidence type="ECO:0000256" key="4">
    <source>
        <dbReference type="ARBA" id="ARBA00022692"/>
    </source>
</evidence>
<keyword evidence="6 7" id="KW-0472">Membrane</keyword>
<sequence length="97" mass="10065">MLGGLWGIISTIIVGLVLGVLGRLFAPGDQKIPIWLTIVVGIVAAFVGNWLAGVFGVRHTSGIDWIRHIFQIAAAVVGVIAASAIYAKVKGGSRTTA</sequence>
<feature type="transmembrane region" description="Helical" evidence="7">
    <location>
        <begin position="6"/>
        <end position="25"/>
    </location>
</feature>
<evidence type="ECO:0000256" key="1">
    <source>
        <dbReference type="ARBA" id="ARBA00004651"/>
    </source>
</evidence>
<comment type="subcellular location">
    <subcellularLocation>
        <location evidence="1">Cell membrane</location>
        <topology evidence="1">Multi-pass membrane protein</topology>
    </subcellularLocation>
</comment>
<evidence type="ECO:0000256" key="7">
    <source>
        <dbReference type="SAM" id="Phobius"/>
    </source>
</evidence>
<reference evidence="8 9" key="1">
    <citation type="submission" date="2024-05" db="EMBL/GenBank/DDBJ databases">
        <authorList>
            <person name="Zhao H."/>
            <person name="Xu Y."/>
            <person name="Lin S."/>
            <person name="Spain J.C."/>
            <person name="Zhou N.-Y."/>
        </authorList>
    </citation>
    <scope>NUCLEOTIDE SEQUENCE [LARGE SCALE GENOMIC DNA]</scope>
    <source>
        <strain evidence="8 9">NEAU-NG30</strain>
    </source>
</reference>
<keyword evidence="5 7" id="KW-1133">Transmembrane helix</keyword>
<name>A0ABV0LAS5_9PSEU</name>
<protein>
    <submittedName>
        <fullName evidence="8">GlsB/YeaQ/YmgE family stress response membrane protein</fullName>
    </submittedName>
</protein>
<dbReference type="InterPro" id="IPR007341">
    <property type="entry name" value="Transgly_assoc"/>
</dbReference>
<keyword evidence="4 7" id="KW-0812">Transmembrane</keyword>
<dbReference type="EMBL" id="JBDZYD010000003">
    <property type="protein sequence ID" value="MEQ0559413.1"/>
    <property type="molecule type" value="Genomic_DNA"/>
</dbReference>
<gene>
    <name evidence="8" type="ORF">ABJI51_10065</name>
</gene>
<evidence type="ECO:0000256" key="2">
    <source>
        <dbReference type="ARBA" id="ARBA00011006"/>
    </source>
</evidence>
<accession>A0ABV0LAS5</accession>
<proteinExistence type="inferred from homology"/>
<comment type="caution">
    <text evidence="8">The sequence shown here is derived from an EMBL/GenBank/DDBJ whole genome shotgun (WGS) entry which is preliminary data.</text>
</comment>
<dbReference type="Pfam" id="PF04226">
    <property type="entry name" value="Transgly_assoc"/>
    <property type="match status" value="1"/>
</dbReference>
<evidence type="ECO:0000256" key="3">
    <source>
        <dbReference type="ARBA" id="ARBA00022475"/>
    </source>
</evidence>
<keyword evidence="9" id="KW-1185">Reference proteome</keyword>
<evidence type="ECO:0000313" key="9">
    <source>
        <dbReference type="Proteomes" id="UP001440984"/>
    </source>
</evidence>
<feature type="transmembrane region" description="Helical" evidence="7">
    <location>
        <begin position="65"/>
        <end position="87"/>
    </location>
</feature>
<dbReference type="PANTHER" id="PTHR33884:SF3">
    <property type="entry name" value="UPF0410 PROTEIN YMGE"/>
    <property type="match status" value="1"/>
</dbReference>
<evidence type="ECO:0000256" key="6">
    <source>
        <dbReference type="ARBA" id="ARBA00023136"/>
    </source>
</evidence>
<dbReference type="PANTHER" id="PTHR33884">
    <property type="entry name" value="UPF0410 PROTEIN YMGE"/>
    <property type="match status" value="1"/>
</dbReference>
<evidence type="ECO:0000313" key="8">
    <source>
        <dbReference type="EMBL" id="MEQ0559413.1"/>
    </source>
</evidence>
<feature type="transmembrane region" description="Helical" evidence="7">
    <location>
        <begin position="32"/>
        <end position="53"/>
    </location>
</feature>
<comment type="similarity">
    <text evidence="2">Belongs to the UPF0410 family.</text>
</comment>
<keyword evidence="3" id="KW-1003">Cell membrane</keyword>
<evidence type="ECO:0000256" key="5">
    <source>
        <dbReference type="ARBA" id="ARBA00022989"/>
    </source>
</evidence>